<dbReference type="InterPro" id="IPR044068">
    <property type="entry name" value="CB"/>
</dbReference>
<feature type="domain" description="Core-binding (CB)" evidence="5">
    <location>
        <begin position="34"/>
        <end position="114"/>
    </location>
</feature>
<dbReference type="InterPro" id="IPR013762">
    <property type="entry name" value="Integrase-like_cat_sf"/>
</dbReference>
<evidence type="ECO:0000313" key="6">
    <source>
        <dbReference type="EMBL" id="GAH98642.1"/>
    </source>
</evidence>
<keyword evidence="2" id="KW-0238">DNA-binding</keyword>
<dbReference type="Pfam" id="PF02899">
    <property type="entry name" value="Phage_int_SAM_1"/>
    <property type="match status" value="1"/>
</dbReference>
<dbReference type="EMBL" id="BARV01001648">
    <property type="protein sequence ID" value="GAH98642.1"/>
    <property type="molecule type" value="Genomic_DNA"/>
</dbReference>
<dbReference type="PROSITE" id="PS51898">
    <property type="entry name" value="TYR_RECOMBINASE"/>
    <property type="match status" value="1"/>
</dbReference>
<dbReference type="SUPFAM" id="SSF56349">
    <property type="entry name" value="DNA breaking-rejoining enzymes"/>
    <property type="match status" value="1"/>
</dbReference>
<sequence>MTNEEKSVQTTFNDFLGKELGNTEEPGVRVRLEGGRSELEEKYLRDCKKRLSQHTVKGHKCCLRAFRKFLGKPVEKATKLDVREYLNDLKSGERARSTIAHKLAAIRAFFSYIQEYHQVDAPDLSGIRVKDYPKSRWEGKGRVALKRLDIIKILEAVKPLRDTLIIALLYLTGLRADELAKIKVEDIDTERRIIGVVGKGDKPRKVTYLSLLDGPLQHWIDHERKSYVSSEKSPYLFLSKHGDRLNPNSIRRIVDDAAERAGIQEVMGKRADGGKIHKANPHAFRRSFATHGAEFGIPLDDIS</sequence>
<dbReference type="Pfam" id="PF00589">
    <property type="entry name" value="Phage_integrase"/>
    <property type="match status" value="1"/>
</dbReference>
<evidence type="ECO:0000259" key="5">
    <source>
        <dbReference type="PROSITE" id="PS51900"/>
    </source>
</evidence>
<dbReference type="InterPro" id="IPR010998">
    <property type="entry name" value="Integrase_recombinase_N"/>
</dbReference>
<protein>
    <recommendedName>
        <fullName evidence="7">Tyr recombinase domain-containing protein</fullName>
    </recommendedName>
</protein>
<proteinExistence type="predicted"/>
<dbReference type="InterPro" id="IPR002104">
    <property type="entry name" value="Integrase_catalytic"/>
</dbReference>
<dbReference type="GO" id="GO:0006310">
    <property type="term" value="P:DNA recombination"/>
    <property type="evidence" value="ECO:0007669"/>
    <property type="project" value="UniProtKB-KW"/>
</dbReference>
<dbReference type="InterPro" id="IPR050090">
    <property type="entry name" value="Tyrosine_recombinase_XerCD"/>
</dbReference>
<accession>X1JWZ5</accession>
<reference evidence="6" key="1">
    <citation type="journal article" date="2014" name="Front. Microbiol.">
        <title>High frequency of phylogenetically diverse reductive dehalogenase-homologous genes in deep subseafloor sedimentary metagenomes.</title>
        <authorList>
            <person name="Kawai M."/>
            <person name="Futagami T."/>
            <person name="Toyoda A."/>
            <person name="Takaki Y."/>
            <person name="Nishi S."/>
            <person name="Hori S."/>
            <person name="Arai W."/>
            <person name="Tsubouchi T."/>
            <person name="Morono Y."/>
            <person name="Uchiyama I."/>
            <person name="Ito T."/>
            <person name="Fujiyama A."/>
            <person name="Inagaki F."/>
            <person name="Takami H."/>
        </authorList>
    </citation>
    <scope>NUCLEOTIDE SEQUENCE</scope>
    <source>
        <strain evidence="6">Expedition CK06-06</strain>
    </source>
</reference>
<feature type="domain" description="Tyr recombinase" evidence="4">
    <location>
        <begin position="140"/>
        <end position="303"/>
    </location>
</feature>
<keyword evidence="1" id="KW-0229">DNA integration</keyword>
<dbReference type="PROSITE" id="PS51900">
    <property type="entry name" value="CB"/>
    <property type="match status" value="1"/>
</dbReference>
<organism evidence="6">
    <name type="scientific">marine sediment metagenome</name>
    <dbReference type="NCBI Taxonomy" id="412755"/>
    <lineage>
        <taxon>unclassified sequences</taxon>
        <taxon>metagenomes</taxon>
        <taxon>ecological metagenomes</taxon>
    </lineage>
</organism>
<dbReference type="InterPro" id="IPR004107">
    <property type="entry name" value="Integrase_SAM-like_N"/>
</dbReference>
<dbReference type="PANTHER" id="PTHR30349">
    <property type="entry name" value="PHAGE INTEGRASE-RELATED"/>
    <property type="match status" value="1"/>
</dbReference>
<dbReference type="GO" id="GO:0015074">
    <property type="term" value="P:DNA integration"/>
    <property type="evidence" value="ECO:0007669"/>
    <property type="project" value="UniProtKB-KW"/>
</dbReference>
<dbReference type="InterPro" id="IPR011010">
    <property type="entry name" value="DNA_brk_join_enz"/>
</dbReference>
<evidence type="ECO:0008006" key="7">
    <source>
        <dbReference type="Google" id="ProtNLM"/>
    </source>
</evidence>
<dbReference type="AlphaFoldDB" id="X1JWZ5"/>
<dbReference type="GO" id="GO:0003677">
    <property type="term" value="F:DNA binding"/>
    <property type="evidence" value="ECO:0007669"/>
    <property type="project" value="UniProtKB-KW"/>
</dbReference>
<evidence type="ECO:0000256" key="2">
    <source>
        <dbReference type="ARBA" id="ARBA00023125"/>
    </source>
</evidence>
<comment type="caution">
    <text evidence="6">The sequence shown here is derived from an EMBL/GenBank/DDBJ whole genome shotgun (WGS) entry which is preliminary data.</text>
</comment>
<name>X1JWZ5_9ZZZZ</name>
<gene>
    <name evidence="6" type="ORF">S06H3_04642</name>
</gene>
<dbReference type="Gene3D" id="1.10.443.10">
    <property type="entry name" value="Intergrase catalytic core"/>
    <property type="match status" value="1"/>
</dbReference>
<dbReference type="PANTHER" id="PTHR30349:SF41">
    <property type="entry name" value="INTEGRASE_RECOMBINASE PROTEIN MJ0367-RELATED"/>
    <property type="match status" value="1"/>
</dbReference>
<dbReference type="Gene3D" id="1.10.150.130">
    <property type="match status" value="1"/>
</dbReference>
<evidence type="ECO:0000256" key="1">
    <source>
        <dbReference type="ARBA" id="ARBA00022908"/>
    </source>
</evidence>
<evidence type="ECO:0000256" key="3">
    <source>
        <dbReference type="ARBA" id="ARBA00023172"/>
    </source>
</evidence>
<evidence type="ECO:0000259" key="4">
    <source>
        <dbReference type="PROSITE" id="PS51898"/>
    </source>
</evidence>
<keyword evidence="3" id="KW-0233">DNA recombination</keyword>